<dbReference type="EMBL" id="JACHGT010000002">
    <property type="protein sequence ID" value="MBB6033117.1"/>
    <property type="molecule type" value="Genomic_DNA"/>
</dbReference>
<sequence length="129" mass="13506">MHAYDGPATLRWFANSTFDIAEAVDARVDETPDGWDARVRADAEALTLFHALGAPVTLEFPDGSAFDVELAPSRPTGADVLPSDAEPRGYGGWVEVAAFTGAPTTVDVTFTCGTGSAPAIRRATKPGNP</sequence>
<evidence type="ECO:0000313" key="2">
    <source>
        <dbReference type="Proteomes" id="UP000548476"/>
    </source>
</evidence>
<reference evidence="1 2" key="1">
    <citation type="submission" date="2020-08" db="EMBL/GenBank/DDBJ databases">
        <title>Genomic Encyclopedia of Type Strains, Phase IV (KMG-IV): sequencing the most valuable type-strain genomes for metagenomic binning, comparative biology and taxonomic classification.</title>
        <authorList>
            <person name="Goeker M."/>
        </authorList>
    </citation>
    <scope>NUCLEOTIDE SEQUENCE [LARGE SCALE GENOMIC DNA]</scope>
    <source>
        <strain evidence="1 2">YIM 65646</strain>
    </source>
</reference>
<comment type="caution">
    <text evidence="1">The sequence shown here is derived from an EMBL/GenBank/DDBJ whole genome shotgun (WGS) entry which is preliminary data.</text>
</comment>
<keyword evidence="2" id="KW-1185">Reference proteome</keyword>
<dbReference type="AlphaFoldDB" id="A0A841FIY9"/>
<accession>A0A841FIY9</accession>
<dbReference type="RefSeq" id="WP_184786025.1">
    <property type="nucleotide sequence ID" value="NZ_BONT01000022.1"/>
</dbReference>
<protein>
    <submittedName>
        <fullName evidence="1">Uncharacterized protein</fullName>
    </submittedName>
</protein>
<evidence type="ECO:0000313" key="1">
    <source>
        <dbReference type="EMBL" id="MBB6033117.1"/>
    </source>
</evidence>
<dbReference type="Proteomes" id="UP000548476">
    <property type="component" value="Unassembled WGS sequence"/>
</dbReference>
<organism evidence="1 2">
    <name type="scientific">Phytomonospora endophytica</name>
    <dbReference type="NCBI Taxonomy" id="714109"/>
    <lineage>
        <taxon>Bacteria</taxon>
        <taxon>Bacillati</taxon>
        <taxon>Actinomycetota</taxon>
        <taxon>Actinomycetes</taxon>
        <taxon>Micromonosporales</taxon>
        <taxon>Micromonosporaceae</taxon>
        <taxon>Phytomonospora</taxon>
    </lineage>
</organism>
<gene>
    <name evidence="1" type="ORF">HNR73_000964</name>
</gene>
<proteinExistence type="predicted"/>
<name>A0A841FIY9_9ACTN</name>